<proteinExistence type="predicted"/>
<reference evidence="1 2" key="1">
    <citation type="submission" date="2017-06" db="EMBL/GenBank/DDBJ databases">
        <authorList>
            <consortium name="Pathogen Informatics"/>
        </authorList>
    </citation>
    <scope>NUCLEOTIDE SEQUENCE [LARGE SCALE GENOMIC DNA]</scope>
    <source>
        <strain evidence="1 2">NCTC13839</strain>
    </source>
</reference>
<sequence length="91" mass="9953">MMSEIQSDMNKTYQIYSAINNKVSMCSDTSTPDKDESTTVDGNKNAHDTIDKLLAMNKSVTSAIEKANESIRDVGESFDVTDTLIGNDIAK</sequence>
<name>A0A239ZQ24_9STAP</name>
<dbReference type="NCBIfam" id="TIGR04197">
    <property type="entry name" value="T7SS_SACOL2603"/>
    <property type="match status" value="1"/>
</dbReference>
<evidence type="ECO:0000313" key="1">
    <source>
        <dbReference type="EMBL" id="SNV73059.1"/>
    </source>
</evidence>
<keyword evidence="2" id="KW-1185">Reference proteome</keyword>
<dbReference type="Proteomes" id="UP000242084">
    <property type="component" value="Chromosome 1"/>
</dbReference>
<evidence type="ECO:0000313" key="2">
    <source>
        <dbReference type="Proteomes" id="UP000242084"/>
    </source>
</evidence>
<dbReference type="KEGG" id="sste:SAMEA4384403_1763"/>
<organism evidence="1 2">
    <name type="scientific">Mammaliicoccus stepanovicii</name>
    <dbReference type="NCBI Taxonomy" id="643214"/>
    <lineage>
        <taxon>Bacteria</taxon>
        <taxon>Bacillati</taxon>
        <taxon>Bacillota</taxon>
        <taxon>Bacilli</taxon>
        <taxon>Bacillales</taxon>
        <taxon>Staphylococcaceae</taxon>
        <taxon>Mammaliicoccus</taxon>
    </lineage>
</organism>
<dbReference type="InterPro" id="IPR021477">
    <property type="entry name" value="TVIIS_effector_SACOL2603_fam"/>
</dbReference>
<gene>
    <name evidence="1" type="ORF">SAMEA4384403_01763</name>
</gene>
<protein>
    <submittedName>
        <fullName evidence="1">Type VII secretion effector</fullName>
    </submittedName>
</protein>
<dbReference type="AlphaFoldDB" id="A0A239ZQ24"/>
<accession>A0A239ZQ24</accession>
<dbReference type="EMBL" id="LT906462">
    <property type="protein sequence ID" value="SNV73059.1"/>
    <property type="molecule type" value="Genomic_DNA"/>
</dbReference>